<dbReference type="AlphaFoldDB" id="A0A9W8NRI6"/>
<keyword evidence="2 3" id="KW-0040">ANK repeat</keyword>
<dbReference type="PANTHER" id="PTHR24126:SF14">
    <property type="entry name" value="ANK_REP_REGION DOMAIN-CONTAINING PROTEIN"/>
    <property type="match status" value="1"/>
</dbReference>
<dbReference type="InterPro" id="IPR002110">
    <property type="entry name" value="Ankyrin_rpt"/>
</dbReference>
<organism evidence="5 6">
    <name type="scientific">Lentinula detonsa</name>
    <dbReference type="NCBI Taxonomy" id="2804962"/>
    <lineage>
        <taxon>Eukaryota</taxon>
        <taxon>Fungi</taxon>
        <taxon>Dikarya</taxon>
        <taxon>Basidiomycota</taxon>
        <taxon>Agaricomycotina</taxon>
        <taxon>Agaricomycetes</taxon>
        <taxon>Agaricomycetidae</taxon>
        <taxon>Agaricales</taxon>
        <taxon>Marasmiineae</taxon>
        <taxon>Omphalotaceae</taxon>
        <taxon>Lentinula</taxon>
    </lineage>
</organism>
<dbReference type="PROSITE" id="PS50011">
    <property type="entry name" value="PROTEIN_KINASE_DOM"/>
    <property type="match status" value="1"/>
</dbReference>
<dbReference type="Gene3D" id="3.30.200.20">
    <property type="entry name" value="Phosphorylase Kinase, domain 1"/>
    <property type="match status" value="1"/>
</dbReference>
<dbReference type="Proteomes" id="UP001142393">
    <property type="component" value="Unassembled WGS sequence"/>
</dbReference>
<evidence type="ECO:0000313" key="5">
    <source>
        <dbReference type="EMBL" id="KAJ3739516.1"/>
    </source>
</evidence>
<dbReference type="InterPro" id="IPR011009">
    <property type="entry name" value="Kinase-like_dom_sf"/>
</dbReference>
<feature type="domain" description="Protein kinase" evidence="4">
    <location>
        <begin position="76"/>
        <end position="376"/>
    </location>
</feature>
<protein>
    <recommendedName>
        <fullName evidence="4">Protein kinase domain-containing protein</fullName>
    </recommendedName>
</protein>
<evidence type="ECO:0000256" key="1">
    <source>
        <dbReference type="ARBA" id="ARBA00022737"/>
    </source>
</evidence>
<dbReference type="InterPro" id="IPR036770">
    <property type="entry name" value="Ankyrin_rpt-contain_sf"/>
</dbReference>
<proteinExistence type="predicted"/>
<name>A0A9W8NRI6_9AGAR</name>
<evidence type="ECO:0000259" key="4">
    <source>
        <dbReference type="PROSITE" id="PS50011"/>
    </source>
</evidence>
<dbReference type="GO" id="GO:0005524">
    <property type="term" value="F:ATP binding"/>
    <property type="evidence" value="ECO:0007669"/>
    <property type="project" value="InterPro"/>
</dbReference>
<dbReference type="GO" id="GO:0004672">
    <property type="term" value="F:protein kinase activity"/>
    <property type="evidence" value="ECO:0007669"/>
    <property type="project" value="InterPro"/>
</dbReference>
<dbReference type="InterPro" id="IPR000719">
    <property type="entry name" value="Prot_kinase_dom"/>
</dbReference>
<accession>A0A9W8NRI6</accession>
<sequence length="1041" mass="114569">MESDAALSFNTDHWNSLISKYSSNASYQRPSSDDTFGQSQNIFSTHSDFSTRPTTYNQLLDYLETLSVKVIDPADLTIGQCIGLGATFVVEDGRLANFNPSGMVVAVKTPRESIHKDSIVLNSIIQEVLDEIRVMSFFSLHPNVVTIIGVVLETSNDILLPRIVVEHAIGSLGHLLRASSGSEGVPLYLKLKFSLEIAAGLEALHLTDIVHGDVKSDNILIFYSTEHWGFFTPPALVAKVSDFGFCVPDISARDVYISRGTFGFKAPEASIESPPDLQQYANLPQRDIYSYGVTLWEIASDGLRPFDSLERKNVVNLQLASDAGAADHLVATGVFASSKYDSRVLDVLTSVIKKTVCRYPQNRLQWQEVFEAICTISDGVPSPDPDWPLTEHFTRSDRRQRPISWNIFQSQGSWLPTIPFPTSTDDSAFSALVIRELQASSQKPSNWMSIIRLALHSFVRGDVSGMRNYLRVFRDNDVTIHDGHGSGLLHLATRLDAVEVMHALLSKGVAVDSLDISGLSPLHMVRSDAAAQTLVDFHANVNLSDPCSPLHMCQSGNIAKVLLANGAILEARDVYQATPLHTAETVDVASVLLQHGANPIAGDRTGGTPLHLASSDQLAMFLMKSHPYTVTTVDNNRRTPLHDGLTFWNGETVKLGVSLGADVNALSADGQSALFEGQHYISRPGRTNDVGAVKELISSGAVIPVPHSEHPEVESTPLHETISPAVLEYLLQHGCHHYINFRRRVPFTRNEVEAPLHVVAARDYALFQLWLTRRSREPRRRVMSFDVLTTSFDNGMSRLLPFLSRLPSSDLMMVLLNHGADPNIRDSNMDTPLHFVARNWIGYAGHLDNVDLITLLIRAGADINARNSFGETPLHCASRPETVLALLKAGANPNLVDNESVTILHNAFRFTDACEQIIDALVLHGAEVDARDNKGYTPLHYACRTYGQDSHGLVQLIRWNRSIQVHSGSVNLSLSLTPMFHNAVNLVTALLKNGADLNVRASSGATAIDLVSRQVFGRDVIRLLNSRGANLESLQPWWDFD</sequence>
<comment type="caution">
    <text evidence="5">The sequence shown here is derived from an EMBL/GenBank/DDBJ whole genome shotgun (WGS) entry which is preliminary data.</text>
</comment>
<dbReference type="PANTHER" id="PTHR24126">
    <property type="entry name" value="ANKYRIN REPEAT, PH AND SEC7 DOMAIN CONTAINING PROTEIN SECG-RELATED"/>
    <property type="match status" value="1"/>
</dbReference>
<dbReference type="Pfam" id="PF12796">
    <property type="entry name" value="Ank_2"/>
    <property type="match status" value="1"/>
</dbReference>
<reference evidence="5 6" key="1">
    <citation type="journal article" date="2023" name="Proc. Natl. Acad. Sci. U.S.A.">
        <title>A global phylogenomic analysis of the shiitake genus Lentinula.</title>
        <authorList>
            <person name="Sierra-Patev S."/>
            <person name="Min B."/>
            <person name="Naranjo-Ortiz M."/>
            <person name="Looney B."/>
            <person name="Konkel Z."/>
            <person name="Slot J.C."/>
            <person name="Sakamoto Y."/>
            <person name="Steenwyk J.L."/>
            <person name="Rokas A."/>
            <person name="Carro J."/>
            <person name="Camarero S."/>
            <person name="Ferreira P."/>
            <person name="Molpeceres G."/>
            <person name="Ruiz-Duenas F.J."/>
            <person name="Serrano A."/>
            <person name="Henrissat B."/>
            <person name="Drula E."/>
            <person name="Hughes K.W."/>
            <person name="Mata J.L."/>
            <person name="Ishikawa N.K."/>
            <person name="Vargas-Isla R."/>
            <person name="Ushijima S."/>
            <person name="Smith C.A."/>
            <person name="Donoghue J."/>
            <person name="Ahrendt S."/>
            <person name="Andreopoulos W."/>
            <person name="He G."/>
            <person name="LaButti K."/>
            <person name="Lipzen A."/>
            <person name="Ng V."/>
            <person name="Riley R."/>
            <person name="Sandor L."/>
            <person name="Barry K."/>
            <person name="Martinez A.T."/>
            <person name="Xiao Y."/>
            <person name="Gibbons J.G."/>
            <person name="Terashima K."/>
            <person name="Grigoriev I.V."/>
            <person name="Hibbett D."/>
        </authorList>
    </citation>
    <scope>NUCLEOTIDE SEQUENCE [LARGE SCALE GENOMIC DNA]</scope>
    <source>
        <strain evidence="5 6">TFB7810</strain>
    </source>
</reference>
<dbReference type="EMBL" id="JANVFU010000018">
    <property type="protein sequence ID" value="KAJ3739516.1"/>
    <property type="molecule type" value="Genomic_DNA"/>
</dbReference>
<dbReference type="PROSITE" id="PS50088">
    <property type="entry name" value="ANK_REPEAT"/>
    <property type="match status" value="3"/>
</dbReference>
<keyword evidence="6" id="KW-1185">Reference proteome</keyword>
<dbReference type="SUPFAM" id="SSF48403">
    <property type="entry name" value="Ankyrin repeat"/>
    <property type="match status" value="4"/>
</dbReference>
<feature type="repeat" description="ANK" evidence="3">
    <location>
        <begin position="484"/>
        <end position="516"/>
    </location>
</feature>
<dbReference type="Pfam" id="PF13637">
    <property type="entry name" value="Ank_4"/>
    <property type="match status" value="1"/>
</dbReference>
<dbReference type="SMART" id="SM00220">
    <property type="entry name" value="S_TKc"/>
    <property type="match status" value="1"/>
</dbReference>
<dbReference type="InterPro" id="IPR001245">
    <property type="entry name" value="Ser-Thr/Tyr_kinase_cat_dom"/>
</dbReference>
<evidence type="ECO:0000313" key="6">
    <source>
        <dbReference type="Proteomes" id="UP001142393"/>
    </source>
</evidence>
<dbReference type="SUPFAM" id="SSF56112">
    <property type="entry name" value="Protein kinase-like (PK-like)"/>
    <property type="match status" value="1"/>
</dbReference>
<dbReference type="PROSITE" id="PS00108">
    <property type="entry name" value="PROTEIN_KINASE_ST"/>
    <property type="match status" value="1"/>
</dbReference>
<dbReference type="Gene3D" id="1.25.40.20">
    <property type="entry name" value="Ankyrin repeat-containing domain"/>
    <property type="match status" value="2"/>
</dbReference>
<feature type="repeat" description="ANK" evidence="3">
    <location>
        <begin position="899"/>
        <end position="933"/>
    </location>
</feature>
<dbReference type="InterPro" id="IPR008271">
    <property type="entry name" value="Ser/Thr_kinase_AS"/>
</dbReference>
<gene>
    <name evidence="5" type="ORF">DFH05DRAFT_518130</name>
</gene>
<dbReference type="SMART" id="SM00248">
    <property type="entry name" value="ANK"/>
    <property type="match status" value="12"/>
</dbReference>
<evidence type="ECO:0000256" key="2">
    <source>
        <dbReference type="ARBA" id="ARBA00023043"/>
    </source>
</evidence>
<evidence type="ECO:0000256" key="3">
    <source>
        <dbReference type="PROSITE-ProRule" id="PRU00023"/>
    </source>
</evidence>
<dbReference type="Gene3D" id="1.10.510.10">
    <property type="entry name" value="Transferase(Phosphotransferase) domain 1"/>
    <property type="match status" value="1"/>
</dbReference>
<keyword evidence="1" id="KW-0677">Repeat</keyword>
<feature type="repeat" description="ANK" evidence="3">
    <location>
        <begin position="828"/>
        <end position="868"/>
    </location>
</feature>
<dbReference type="Pfam" id="PF07714">
    <property type="entry name" value="PK_Tyr_Ser-Thr"/>
    <property type="match status" value="1"/>
</dbReference>